<dbReference type="PANTHER" id="PTHR21091:SF169">
    <property type="entry name" value="UROPORPHYRINOGEN DECARBOXYLASE"/>
    <property type="match status" value="1"/>
</dbReference>
<dbReference type="GO" id="GO:0005829">
    <property type="term" value="C:cytosol"/>
    <property type="evidence" value="ECO:0007669"/>
    <property type="project" value="EnsemblFungi"/>
</dbReference>
<dbReference type="NCBIfam" id="TIGR01464">
    <property type="entry name" value="hemE"/>
    <property type="match status" value="1"/>
</dbReference>
<evidence type="ECO:0000256" key="1">
    <source>
        <dbReference type="ARBA" id="ARBA00004496"/>
    </source>
</evidence>
<evidence type="ECO:0000256" key="14">
    <source>
        <dbReference type="RuleBase" id="RU000554"/>
    </source>
</evidence>
<name>A0A1E3QZU1_9ASCO</name>
<proteinExistence type="inferred from homology"/>
<evidence type="ECO:0000256" key="9">
    <source>
        <dbReference type="ARBA" id="ARBA00023239"/>
    </source>
</evidence>
<comment type="similarity">
    <text evidence="3 15">Belongs to the uroporphyrinogen decarboxylase family.</text>
</comment>
<dbReference type="UniPathway" id="UPA00251">
    <property type="reaction ID" value="UER00321"/>
</dbReference>
<comment type="pathway">
    <text evidence="2 14">Porphyrin-containing compound metabolism; protoporphyrin-IX biosynthesis; coproporphyrinogen-III from 5-aminolevulinate: step 4/4.</text>
</comment>
<evidence type="ECO:0000259" key="16">
    <source>
        <dbReference type="PROSITE" id="PS00906"/>
    </source>
</evidence>
<keyword evidence="9 14" id="KW-0456">Lyase</keyword>
<reference evidence="19" key="1">
    <citation type="submission" date="2016-05" db="EMBL/GenBank/DDBJ databases">
        <title>Comparative genomics of biotechnologically important yeasts.</title>
        <authorList>
            <consortium name="DOE Joint Genome Institute"/>
            <person name="Riley R."/>
            <person name="Haridas S."/>
            <person name="Wolfe K.H."/>
            <person name="Lopes M.R."/>
            <person name="Hittinger C.T."/>
            <person name="Goker M."/>
            <person name="Salamov A."/>
            <person name="Wisecaver J."/>
            <person name="Long T.M."/>
            <person name="Aerts A.L."/>
            <person name="Barry K."/>
            <person name="Choi C."/>
            <person name="Clum A."/>
            <person name="Coughlan A.Y."/>
            <person name="Deshpande S."/>
            <person name="Douglass A.P."/>
            <person name="Hanson S.J."/>
            <person name="Klenk H.-P."/>
            <person name="Labutti K."/>
            <person name="Lapidus A."/>
            <person name="Lindquist E."/>
            <person name="Lipzen A."/>
            <person name="Meier-Kolthoff J.P."/>
            <person name="Ohm R.A."/>
            <person name="Otillar R.P."/>
            <person name="Pangilinan J."/>
            <person name="Peng Y."/>
            <person name="Rokas A."/>
            <person name="Rosa C.A."/>
            <person name="Scheuner C."/>
            <person name="Sibirny A.A."/>
            <person name="Slot J.C."/>
            <person name="Stielow J.B."/>
            <person name="Sun H."/>
            <person name="Kurtzman C.P."/>
            <person name="Blackwell M."/>
            <person name="Grigoriev I.V."/>
            <person name="Jeffries T.W."/>
        </authorList>
    </citation>
    <scope>NUCLEOTIDE SEQUENCE [LARGE SCALE GENOMIC DNA]</scope>
    <source>
        <strain evidence="19">NRRL Y-12698</strain>
    </source>
</reference>
<protein>
    <recommendedName>
        <fullName evidence="5 14">Uroporphyrinogen decarboxylase</fullName>
        <ecNumber evidence="4 14">4.1.1.37</ecNumber>
    </recommendedName>
</protein>
<feature type="domain" description="Uroporphyrinogen decarboxylase (URO-D)" evidence="17">
    <location>
        <begin position="148"/>
        <end position="164"/>
    </location>
</feature>
<evidence type="ECO:0000256" key="13">
    <source>
        <dbReference type="ARBA" id="ARBA00058098"/>
    </source>
</evidence>
<organism evidence="18 19">
    <name type="scientific">Babjeviella inositovora NRRL Y-12698</name>
    <dbReference type="NCBI Taxonomy" id="984486"/>
    <lineage>
        <taxon>Eukaryota</taxon>
        <taxon>Fungi</taxon>
        <taxon>Dikarya</taxon>
        <taxon>Ascomycota</taxon>
        <taxon>Saccharomycotina</taxon>
        <taxon>Pichiomycetes</taxon>
        <taxon>Serinales incertae sedis</taxon>
        <taxon>Babjeviella</taxon>
    </lineage>
</organism>
<dbReference type="GO" id="GO:0004853">
    <property type="term" value="F:uroporphyrinogen decarboxylase activity"/>
    <property type="evidence" value="ECO:0007669"/>
    <property type="project" value="UniProtKB-EC"/>
</dbReference>
<gene>
    <name evidence="18" type="ORF">BABINDRAFT_173999</name>
</gene>
<dbReference type="InterPro" id="IPR038071">
    <property type="entry name" value="UROD/MetE-like_sf"/>
</dbReference>
<evidence type="ECO:0000256" key="2">
    <source>
        <dbReference type="ARBA" id="ARBA00004804"/>
    </source>
</evidence>
<comment type="subcellular location">
    <subcellularLocation>
        <location evidence="1">Cytoplasm</location>
    </subcellularLocation>
</comment>
<evidence type="ECO:0000256" key="8">
    <source>
        <dbReference type="ARBA" id="ARBA00023133"/>
    </source>
</evidence>
<dbReference type="Pfam" id="PF01208">
    <property type="entry name" value="URO-D"/>
    <property type="match status" value="1"/>
</dbReference>
<dbReference type="Proteomes" id="UP000094336">
    <property type="component" value="Unassembled WGS sequence"/>
</dbReference>
<evidence type="ECO:0000256" key="12">
    <source>
        <dbReference type="ARBA" id="ARBA00052550"/>
    </source>
</evidence>
<evidence type="ECO:0000256" key="11">
    <source>
        <dbReference type="ARBA" id="ARBA00048033"/>
    </source>
</evidence>
<sequence>MATGFAPLKNDLILRAARGETVERPPMWIMRQAGRYLPEYHVVKDGRDFFETCRDAEIASEITIQPIDHFDGLIDAAIIFSDILVIPQALGMEVLMIDGKGPSFPHPLRSPEDLKKLRTTVDITKELDWAFTAITLTRKKLNGRVPLLGFCGAPWTLLAYMTEGSGSKMFRYAKEWLYRYPKESHELLQRITDVAIDFLAHQVAAGAQMLQVFESNGGELGPVEFDEFCLYYLKQISAKLPAKLAELGITEKIPVTVFAKGSWYALDKLCDAGYDCVSLDWLHCPAEAVKTANGRVALQGNMDPGVIYGTKEAITAKVEQMIKGFNGGKKNYIINLGHGTQPMMDPEQVGRLRVVGYMTPSLYKLSFELIIEGLQVAKSFNISQT</sequence>
<dbReference type="STRING" id="984486.A0A1E3QZU1"/>
<evidence type="ECO:0000313" key="18">
    <source>
        <dbReference type="EMBL" id="ODQ83200.1"/>
    </source>
</evidence>
<evidence type="ECO:0000259" key="17">
    <source>
        <dbReference type="PROSITE" id="PS00907"/>
    </source>
</evidence>
<dbReference type="CDD" id="cd00717">
    <property type="entry name" value="URO-D"/>
    <property type="match status" value="1"/>
</dbReference>
<keyword evidence="6" id="KW-0963">Cytoplasm</keyword>
<evidence type="ECO:0000256" key="6">
    <source>
        <dbReference type="ARBA" id="ARBA00022490"/>
    </source>
</evidence>
<dbReference type="PROSITE" id="PS00907">
    <property type="entry name" value="UROD_2"/>
    <property type="match status" value="1"/>
</dbReference>
<dbReference type="InterPro" id="IPR006361">
    <property type="entry name" value="Uroporphyrinogen_deCO2ase_HemE"/>
</dbReference>
<dbReference type="EC" id="4.1.1.37" evidence="4 14"/>
<dbReference type="GeneID" id="30148803"/>
<dbReference type="PROSITE" id="PS00906">
    <property type="entry name" value="UROD_1"/>
    <property type="match status" value="1"/>
</dbReference>
<evidence type="ECO:0000256" key="7">
    <source>
        <dbReference type="ARBA" id="ARBA00022793"/>
    </source>
</evidence>
<comment type="catalytic activity">
    <reaction evidence="12">
        <text>uroporphyrinogen I + 4 H(+) = coproporphyrinogen I + 4 CO2</text>
        <dbReference type="Rhea" id="RHEA:31239"/>
        <dbReference type="ChEBI" id="CHEBI:15378"/>
        <dbReference type="ChEBI" id="CHEBI:16526"/>
        <dbReference type="ChEBI" id="CHEBI:62626"/>
        <dbReference type="ChEBI" id="CHEBI:62631"/>
    </reaction>
</comment>
<evidence type="ECO:0000256" key="15">
    <source>
        <dbReference type="RuleBase" id="RU004169"/>
    </source>
</evidence>
<evidence type="ECO:0000256" key="5">
    <source>
        <dbReference type="ARBA" id="ARBA00014308"/>
    </source>
</evidence>
<evidence type="ECO:0000256" key="10">
    <source>
        <dbReference type="ARBA" id="ARBA00023244"/>
    </source>
</evidence>
<comment type="catalytic activity">
    <reaction evidence="11 14">
        <text>uroporphyrinogen III + 4 H(+) = coproporphyrinogen III + 4 CO2</text>
        <dbReference type="Rhea" id="RHEA:19865"/>
        <dbReference type="ChEBI" id="CHEBI:15378"/>
        <dbReference type="ChEBI" id="CHEBI:16526"/>
        <dbReference type="ChEBI" id="CHEBI:57308"/>
        <dbReference type="ChEBI" id="CHEBI:57309"/>
        <dbReference type="EC" id="4.1.1.37"/>
    </reaction>
</comment>
<evidence type="ECO:0000256" key="4">
    <source>
        <dbReference type="ARBA" id="ARBA00012288"/>
    </source>
</evidence>
<evidence type="ECO:0000313" key="19">
    <source>
        <dbReference type="Proteomes" id="UP000094336"/>
    </source>
</evidence>
<keyword evidence="7 14" id="KW-0210">Decarboxylase</keyword>
<feature type="domain" description="Uroporphyrinogen decarboxylase (URO-D)" evidence="16">
    <location>
        <begin position="26"/>
        <end position="35"/>
    </location>
</feature>
<dbReference type="OrthoDB" id="339900at2759"/>
<dbReference type="AlphaFoldDB" id="A0A1E3QZU1"/>
<accession>A0A1E3QZU1</accession>
<keyword evidence="10 14" id="KW-0627">Porphyrin biosynthesis</keyword>
<dbReference type="InterPro" id="IPR000257">
    <property type="entry name" value="Uroporphyrinogen_deCOase"/>
</dbReference>
<dbReference type="GO" id="GO:0006782">
    <property type="term" value="P:protoporphyrinogen IX biosynthetic process"/>
    <property type="evidence" value="ECO:0007669"/>
    <property type="project" value="UniProtKB-UniPathway"/>
</dbReference>
<dbReference type="SUPFAM" id="SSF51726">
    <property type="entry name" value="UROD/MetE-like"/>
    <property type="match status" value="1"/>
</dbReference>
<evidence type="ECO:0000256" key="3">
    <source>
        <dbReference type="ARBA" id="ARBA00009935"/>
    </source>
</evidence>
<dbReference type="Gene3D" id="3.20.20.210">
    <property type="match status" value="1"/>
</dbReference>
<dbReference type="RefSeq" id="XP_018988528.1">
    <property type="nucleotide sequence ID" value="XM_019130950.1"/>
</dbReference>
<keyword evidence="19" id="KW-1185">Reference proteome</keyword>
<comment type="function">
    <text evidence="13">Catalyzes the sequential decarboxylation of four acetate groups of uroporphyrinogen-III (octacarboxyporphyrin) to yield coproporphyrinogen-III (tetracarboxyporphyrin) with the formation of intermediate hepta-, hexa- and penta-carboxylate porphyrinogens in the heme biosynthesis pathway. Acts on a number of porphyrinogens, but only coproporphyrinogen III can ultimately be converted to heme.</text>
</comment>
<dbReference type="PANTHER" id="PTHR21091">
    <property type="entry name" value="METHYLTETRAHYDROFOLATE:HOMOCYSTEINE METHYLTRANSFERASE RELATED"/>
    <property type="match status" value="1"/>
</dbReference>
<dbReference type="FunFam" id="3.20.20.210:FF:000004">
    <property type="entry name" value="Uroporphyrinogen decarboxylase"/>
    <property type="match status" value="1"/>
</dbReference>
<keyword evidence="8" id="KW-0350">Heme biosynthesis</keyword>
<dbReference type="EMBL" id="KV454426">
    <property type="protein sequence ID" value="ODQ83200.1"/>
    <property type="molecule type" value="Genomic_DNA"/>
</dbReference>